<feature type="region of interest" description="Disordered" evidence="1">
    <location>
        <begin position="35"/>
        <end position="68"/>
    </location>
</feature>
<gene>
    <name evidence="2" type="ORF">QQF64_036171</name>
</gene>
<proteinExistence type="predicted"/>
<protein>
    <submittedName>
        <fullName evidence="2">Uncharacterized protein</fullName>
    </submittedName>
</protein>
<dbReference type="Proteomes" id="UP001558613">
    <property type="component" value="Unassembled WGS sequence"/>
</dbReference>
<evidence type="ECO:0000313" key="2">
    <source>
        <dbReference type="EMBL" id="KAL1276548.1"/>
    </source>
</evidence>
<evidence type="ECO:0000256" key="1">
    <source>
        <dbReference type="SAM" id="MobiDB-lite"/>
    </source>
</evidence>
<name>A0ABR3NIN7_9TELE</name>
<dbReference type="EMBL" id="JAYMGO010000004">
    <property type="protein sequence ID" value="KAL1276548.1"/>
    <property type="molecule type" value="Genomic_DNA"/>
</dbReference>
<comment type="caution">
    <text evidence="2">The sequence shown here is derived from an EMBL/GenBank/DDBJ whole genome shotgun (WGS) entry which is preliminary data.</text>
</comment>
<accession>A0ABR3NIN7</accession>
<evidence type="ECO:0000313" key="3">
    <source>
        <dbReference type="Proteomes" id="UP001558613"/>
    </source>
</evidence>
<organism evidence="2 3">
    <name type="scientific">Cirrhinus molitorella</name>
    <name type="common">mud carp</name>
    <dbReference type="NCBI Taxonomy" id="172907"/>
    <lineage>
        <taxon>Eukaryota</taxon>
        <taxon>Metazoa</taxon>
        <taxon>Chordata</taxon>
        <taxon>Craniata</taxon>
        <taxon>Vertebrata</taxon>
        <taxon>Euteleostomi</taxon>
        <taxon>Actinopterygii</taxon>
        <taxon>Neopterygii</taxon>
        <taxon>Teleostei</taxon>
        <taxon>Ostariophysi</taxon>
        <taxon>Cypriniformes</taxon>
        <taxon>Cyprinidae</taxon>
        <taxon>Labeoninae</taxon>
        <taxon>Labeonini</taxon>
        <taxon>Cirrhinus</taxon>
    </lineage>
</organism>
<feature type="compositionally biased region" description="Acidic residues" evidence="1">
    <location>
        <begin position="37"/>
        <end position="51"/>
    </location>
</feature>
<sequence length="68" mass="7438">MLIYAPTFSHKYGKSIKTNYAILGKRSVVVVPADPAISDDEGSGEEDDDVWETPTSSHLPTIGHSMFK</sequence>
<reference evidence="2 3" key="1">
    <citation type="submission" date="2023-09" db="EMBL/GenBank/DDBJ databases">
        <authorList>
            <person name="Wang M."/>
        </authorList>
    </citation>
    <scope>NUCLEOTIDE SEQUENCE [LARGE SCALE GENOMIC DNA]</scope>
    <source>
        <strain evidence="2">GT-2023</strain>
        <tissue evidence="2">Liver</tissue>
    </source>
</reference>
<keyword evidence="3" id="KW-1185">Reference proteome</keyword>